<feature type="signal peptide" evidence="1">
    <location>
        <begin position="1"/>
        <end position="23"/>
    </location>
</feature>
<dbReference type="EMBL" id="GACK01004338">
    <property type="protein sequence ID" value="JAA60696.1"/>
    <property type="molecule type" value="mRNA"/>
</dbReference>
<keyword evidence="1" id="KW-0732">Signal</keyword>
<protein>
    <submittedName>
        <fullName evidence="2">Putative group i salivary lipocalin</fullName>
    </submittedName>
</protein>
<evidence type="ECO:0000256" key="1">
    <source>
        <dbReference type="SAM" id="SignalP"/>
    </source>
</evidence>
<evidence type="ECO:0000313" key="2">
    <source>
        <dbReference type="EMBL" id="JAA60696.1"/>
    </source>
</evidence>
<dbReference type="AlphaFoldDB" id="L7M8S8"/>
<feature type="chain" id="PRO_5003981738" evidence="1">
    <location>
        <begin position="24"/>
        <end position="187"/>
    </location>
</feature>
<proteinExistence type="evidence at transcript level"/>
<dbReference type="Gene3D" id="2.40.128.20">
    <property type="match status" value="1"/>
</dbReference>
<accession>L7M8S8</accession>
<reference evidence="2" key="1">
    <citation type="submission" date="2012-11" db="EMBL/GenBank/DDBJ databases">
        <authorList>
            <person name="Lucero-Rivera Y.E."/>
            <person name="Tovar-Ramirez D."/>
        </authorList>
    </citation>
    <scope>NUCLEOTIDE SEQUENCE</scope>
    <source>
        <tissue evidence="2">Salivary gland</tissue>
    </source>
</reference>
<sequence length="187" mass="21739">MTGTLKITVVALVLTAAGKLCNAVDKNGPTPPGCATENTTKNAFQLFWKNHTKVWTANSTVMFYNCEWEEANITQDGLAAITHFDTYNMIKFNWTFHNKDMMLCKREDGQIKRRMVYQSENCAVFVDQMKRRDNTSKTTVRPKFSGRQYRLVVDDTHKTEVPEDCKRRYYKATSRLQSYMIYREGCK</sequence>
<dbReference type="InterPro" id="IPR012674">
    <property type="entry name" value="Calycin"/>
</dbReference>
<organism evidence="2">
    <name type="scientific">Rhipicephalus pulchellus</name>
    <name type="common">Yellow backed tick</name>
    <name type="synonym">Dermacentor pulchellus</name>
    <dbReference type="NCBI Taxonomy" id="72859"/>
    <lineage>
        <taxon>Eukaryota</taxon>
        <taxon>Metazoa</taxon>
        <taxon>Ecdysozoa</taxon>
        <taxon>Arthropoda</taxon>
        <taxon>Chelicerata</taxon>
        <taxon>Arachnida</taxon>
        <taxon>Acari</taxon>
        <taxon>Parasitiformes</taxon>
        <taxon>Ixodida</taxon>
        <taxon>Ixodoidea</taxon>
        <taxon>Ixodidae</taxon>
        <taxon>Rhipicephalinae</taxon>
        <taxon>Rhipicephalus</taxon>
        <taxon>Rhipicephalus</taxon>
    </lineage>
</organism>
<name>L7M8S8_RHIPC</name>
<reference evidence="2" key="2">
    <citation type="journal article" date="2015" name="J. Proteomics">
        <title>Sexual differences in the sialomes of the zebra tick, Rhipicephalus pulchellus.</title>
        <authorList>
            <person name="Tan A.W."/>
            <person name="Francischetti I.M."/>
            <person name="Slovak M."/>
            <person name="Kini R.M."/>
            <person name="Ribeiro J.M."/>
        </authorList>
    </citation>
    <scope>NUCLEOTIDE SEQUENCE</scope>
    <source>
        <tissue evidence="2">Salivary gland</tissue>
    </source>
</reference>